<dbReference type="AlphaFoldDB" id="A0A8H4MYC9"/>
<dbReference type="GO" id="GO:0000500">
    <property type="term" value="C:RNA polymerase I upstream activating factor complex"/>
    <property type="evidence" value="ECO:0007669"/>
    <property type="project" value="InterPro"/>
</dbReference>
<dbReference type="GO" id="GO:0006361">
    <property type="term" value="P:transcription initiation at RNA polymerase I promoter"/>
    <property type="evidence" value="ECO:0007669"/>
    <property type="project" value="TreeGrafter"/>
</dbReference>
<evidence type="ECO:0000313" key="3">
    <source>
        <dbReference type="Proteomes" id="UP000572817"/>
    </source>
</evidence>
<dbReference type="GO" id="GO:0000182">
    <property type="term" value="F:rDNA binding"/>
    <property type="evidence" value="ECO:0007669"/>
    <property type="project" value="TreeGrafter"/>
</dbReference>
<sequence>MSDVGDSEGSQSDDHATIDAQEAPEERTDFSAHEGDNEISGPEFALRSQPKKRKKISNAENTKAKRLKGLYRDEYRRFYNSTIADFSSFNPDGNTGRLESSQIGASTWTFPEKHRLFSAVDRYGKDDMPRIIAIVRTKSEPEVREFLLLLQDAVVELQINSDDVSKTTASHEIPAACEISEECCRSLEAAADALASHQDSWDVKQEQKRHGKYWLLTPDMADLFDKTLEENHGDDRLTDDGQGYSTSEPAPDGDSDQEEEEQDVEHAQDALDAVPAARLLRLSKWLELSGSVFANAGGAREAENWRSIAEPGEQISIFHSAFSDLHRLAVSVTQRLVAASLSQATSRLHAWEDTGDRAAGRPIVRRDDVLTALEMLNMPRSAKQFWVKAPRRCGVVVQQHQNTINYEEVERILRGQPAFNNAVVPTQEIAMQDGHTADDAQATEHITSDTETDSDLDNPDAEQETYAELFDVQQSHQEEERLWQLLGQDVMPAVTMELPKRPHLSRKTGDELIEWRNVIDFKAEWERYGRPIDSARPVDVNAGAFASVNRGFETARSPPPLLARAETGALDVDQTSLEEPPQDIASPITEEGEEDGSDVSEPSGSLPGGTHPSTLPIRRVLAPRRARDAATSSMGELPPYPENDDSSGDNYDGRSE</sequence>
<feature type="compositionally biased region" description="Acidic residues" evidence="1">
    <location>
        <begin position="251"/>
        <end position="263"/>
    </location>
</feature>
<protein>
    <submittedName>
        <fullName evidence="2">Homeodomain-like protein</fullName>
    </submittedName>
</protein>
<feature type="compositionally biased region" description="Basic and acidic residues" evidence="1">
    <location>
        <begin position="24"/>
        <end position="36"/>
    </location>
</feature>
<evidence type="ECO:0000313" key="2">
    <source>
        <dbReference type="EMBL" id="KAF4302020.1"/>
    </source>
</evidence>
<dbReference type="Proteomes" id="UP000572817">
    <property type="component" value="Unassembled WGS sequence"/>
</dbReference>
<organism evidence="2 3">
    <name type="scientific">Botryosphaeria dothidea</name>
    <dbReference type="NCBI Taxonomy" id="55169"/>
    <lineage>
        <taxon>Eukaryota</taxon>
        <taxon>Fungi</taxon>
        <taxon>Dikarya</taxon>
        <taxon>Ascomycota</taxon>
        <taxon>Pezizomycotina</taxon>
        <taxon>Dothideomycetes</taxon>
        <taxon>Dothideomycetes incertae sedis</taxon>
        <taxon>Botryosphaeriales</taxon>
        <taxon>Botryosphaeriaceae</taxon>
        <taxon>Botryosphaeria</taxon>
    </lineage>
</organism>
<dbReference type="InterPro" id="IPR039601">
    <property type="entry name" value="Rrn5"/>
</dbReference>
<dbReference type="GO" id="GO:0001181">
    <property type="term" value="F:RNA polymerase I general transcription initiation factor activity"/>
    <property type="evidence" value="ECO:0007669"/>
    <property type="project" value="TreeGrafter"/>
</dbReference>
<reference evidence="2" key="1">
    <citation type="submission" date="2020-04" db="EMBL/GenBank/DDBJ databases">
        <title>Genome Assembly and Annotation of Botryosphaeria dothidea sdau 11-99, a Latent Pathogen of Apple Fruit Ring Rot in China.</title>
        <authorList>
            <person name="Yu C."/>
            <person name="Diao Y."/>
            <person name="Lu Q."/>
            <person name="Zhao J."/>
            <person name="Cui S."/>
            <person name="Peng C."/>
            <person name="He B."/>
            <person name="Liu H."/>
        </authorList>
    </citation>
    <scope>NUCLEOTIDE SEQUENCE [LARGE SCALE GENOMIC DNA]</scope>
    <source>
        <strain evidence="2">Sdau11-99</strain>
    </source>
</reference>
<evidence type="ECO:0000256" key="1">
    <source>
        <dbReference type="SAM" id="MobiDB-lite"/>
    </source>
</evidence>
<proteinExistence type="predicted"/>
<dbReference type="GO" id="GO:0042790">
    <property type="term" value="P:nucleolar large rRNA transcription by RNA polymerase I"/>
    <property type="evidence" value="ECO:0007669"/>
    <property type="project" value="InterPro"/>
</dbReference>
<keyword evidence="3" id="KW-1185">Reference proteome</keyword>
<name>A0A8H4MYC9_9PEZI</name>
<dbReference type="PANTHER" id="PTHR28079:SF1">
    <property type="entry name" value="RNA POLYMERASE I-SPECIFIC TRANSCRIPTION INITIATION FACTOR RRN5"/>
    <property type="match status" value="1"/>
</dbReference>
<feature type="region of interest" description="Disordered" evidence="1">
    <location>
        <begin position="231"/>
        <end position="267"/>
    </location>
</feature>
<comment type="caution">
    <text evidence="2">The sequence shown here is derived from an EMBL/GenBank/DDBJ whole genome shotgun (WGS) entry which is preliminary data.</text>
</comment>
<gene>
    <name evidence="2" type="ORF">GTA08_BOTSDO10131</name>
</gene>
<dbReference type="OrthoDB" id="2240312at2759"/>
<feature type="region of interest" description="Disordered" evidence="1">
    <location>
        <begin position="571"/>
        <end position="656"/>
    </location>
</feature>
<feature type="region of interest" description="Disordered" evidence="1">
    <location>
        <begin position="1"/>
        <end position="60"/>
    </location>
</feature>
<accession>A0A8H4MYC9</accession>
<dbReference type="EMBL" id="WWBZ02000073">
    <property type="protein sequence ID" value="KAF4302020.1"/>
    <property type="molecule type" value="Genomic_DNA"/>
</dbReference>
<dbReference type="PANTHER" id="PTHR28079">
    <property type="entry name" value="RNA POLYMERASE I-SPECIFIC TRANSCRIPTION INITIATION FACTOR RRN5"/>
    <property type="match status" value="1"/>
</dbReference>